<reference evidence="9 10" key="1">
    <citation type="journal article" date="2019" name="Int. J. Syst. Evol. Microbiol.">
        <title>The Global Catalogue of Microorganisms (GCM) 10K type strain sequencing project: providing services to taxonomists for standard genome sequencing and annotation.</title>
        <authorList>
            <consortium name="The Broad Institute Genomics Platform"/>
            <consortium name="The Broad Institute Genome Sequencing Center for Infectious Disease"/>
            <person name="Wu L."/>
            <person name="Ma J."/>
        </authorList>
    </citation>
    <scope>NUCLEOTIDE SEQUENCE [LARGE SCALE GENOMIC DNA]</scope>
    <source>
        <strain evidence="9 10">JCM 3325</strain>
    </source>
</reference>
<keyword evidence="10" id="KW-1185">Reference proteome</keyword>
<organism evidence="9 10">
    <name type="scientific">Actinomadura vinacea</name>
    <dbReference type="NCBI Taxonomy" id="115336"/>
    <lineage>
        <taxon>Bacteria</taxon>
        <taxon>Bacillati</taxon>
        <taxon>Actinomycetota</taxon>
        <taxon>Actinomycetes</taxon>
        <taxon>Streptosporangiales</taxon>
        <taxon>Thermomonosporaceae</taxon>
        <taxon>Actinomadura</taxon>
    </lineage>
</organism>
<dbReference type="PANTHER" id="PTHR36115">
    <property type="entry name" value="PROLINE-RICH ANTIGEN HOMOLOG-RELATED"/>
    <property type="match status" value="1"/>
</dbReference>
<keyword evidence="4 7" id="KW-1133">Transmembrane helix</keyword>
<evidence type="ECO:0000313" key="10">
    <source>
        <dbReference type="Proteomes" id="UP001501231"/>
    </source>
</evidence>
<evidence type="ECO:0000256" key="2">
    <source>
        <dbReference type="ARBA" id="ARBA00022475"/>
    </source>
</evidence>
<evidence type="ECO:0000256" key="6">
    <source>
        <dbReference type="SAM" id="MobiDB-lite"/>
    </source>
</evidence>
<feature type="region of interest" description="Disordered" evidence="6">
    <location>
        <begin position="112"/>
        <end position="170"/>
    </location>
</feature>
<comment type="subcellular location">
    <subcellularLocation>
        <location evidence="1">Cell membrane</location>
        <topology evidence="1">Multi-pass membrane protein</topology>
    </subcellularLocation>
</comment>
<dbReference type="InterPro" id="IPR051791">
    <property type="entry name" value="Pra-immunoreactive"/>
</dbReference>
<dbReference type="InterPro" id="IPR010432">
    <property type="entry name" value="RDD"/>
</dbReference>
<feature type="domain" description="RDD" evidence="8">
    <location>
        <begin position="34"/>
        <end position="108"/>
    </location>
</feature>
<feature type="transmembrane region" description="Helical" evidence="7">
    <location>
        <begin position="200"/>
        <end position="220"/>
    </location>
</feature>
<accession>A0ABN3IKJ0</accession>
<dbReference type="PANTHER" id="PTHR36115:SF4">
    <property type="entry name" value="MEMBRANE PROTEIN"/>
    <property type="match status" value="1"/>
</dbReference>
<feature type="compositionally biased region" description="Polar residues" evidence="6">
    <location>
        <begin position="159"/>
        <end position="170"/>
    </location>
</feature>
<feature type="compositionally biased region" description="Low complexity" evidence="6">
    <location>
        <begin position="17"/>
        <end position="33"/>
    </location>
</feature>
<name>A0ABN3IKJ0_9ACTN</name>
<keyword evidence="5 7" id="KW-0472">Membrane</keyword>
<keyword evidence="2" id="KW-1003">Cell membrane</keyword>
<protein>
    <recommendedName>
        <fullName evidence="8">RDD domain-containing protein</fullName>
    </recommendedName>
</protein>
<dbReference type="Proteomes" id="UP001501231">
    <property type="component" value="Unassembled WGS sequence"/>
</dbReference>
<evidence type="ECO:0000259" key="8">
    <source>
        <dbReference type="Pfam" id="PF06271"/>
    </source>
</evidence>
<dbReference type="EMBL" id="BAAARW010000004">
    <property type="protein sequence ID" value="GAA2405512.1"/>
    <property type="molecule type" value="Genomic_DNA"/>
</dbReference>
<evidence type="ECO:0000256" key="4">
    <source>
        <dbReference type="ARBA" id="ARBA00022989"/>
    </source>
</evidence>
<evidence type="ECO:0000256" key="5">
    <source>
        <dbReference type="ARBA" id="ARBA00023136"/>
    </source>
</evidence>
<sequence length="240" mass="24682">MAADQAPNADPLPEEGPPSGTSEPASSEAPSGLAEPGQRLLARIVDTLVVGLPVVVVVREVVPAADADIVAPPAVAGFLLLYEWVQLALWGRTLGKRFAGIEVVRQTASAGLSAAPEGALGRPGAPSQSLEAVAEPQQEGKSEPAASPDEHAPEGAPTASLTDGTLQQEPVQKPLPLGVTRSLLRSAAYALPIAARPVPVFGLIAGLFWVGNAALMYEGLRRQALHDRLAATIVVKRGSA</sequence>
<evidence type="ECO:0000256" key="7">
    <source>
        <dbReference type="SAM" id="Phobius"/>
    </source>
</evidence>
<evidence type="ECO:0000256" key="3">
    <source>
        <dbReference type="ARBA" id="ARBA00022692"/>
    </source>
</evidence>
<dbReference type="Pfam" id="PF06271">
    <property type="entry name" value="RDD"/>
    <property type="match status" value="1"/>
</dbReference>
<feature type="region of interest" description="Disordered" evidence="6">
    <location>
        <begin position="1"/>
        <end position="33"/>
    </location>
</feature>
<evidence type="ECO:0000256" key="1">
    <source>
        <dbReference type="ARBA" id="ARBA00004651"/>
    </source>
</evidence>
<comment type="caution">
    <text evidence="9">The sequence shown here is derived from an EMBL/GenBank/DDBJ whole genome shotgun (WGS) entry which is preliminary data.</text>
</comment>
<evidence type="ECO:0000313" key="9">
    <source>
        <dbReference type="EMBL" id="GAA2405512.1"/>
    </source>
</evidence>
<dbReference type="RefSeq" id="WP_344587463.1">
    <property type="nucleotide sequence ID" value="NZ_BAAARW010000004.1"/>
</dbReference>
<gene>
    <name evidence="9" type="ORF">GCM10010191_11720</name>
</gene>
<proteinExistence type="predicted"/>
<keyword evidence="3 7" id="KW-0812">Transmembrane</keyword>
<feature type="compositionally biased region" description="Basic and acidic residues" evidence="6">
    <location>
        <begin position="138"/>
        <end position="153"/>
    </location>
</feature>